<dbReference type="PANTHER" id="PTHR16504">
    <property type="entry name" value="5'(3')-DEOXYRIBONUCLEOTIDASE"/>
    <property type="match status" value="1"/>
</dbReference>
<dbReference type="AlphaFoldDB" id="A0ABD0LFX0"/>
<dbReference type="InterPro" id="IPR023214">
    <property type="entry name" value="HAD_sf"/>
</dbReference>
<dbReference type="Gene3D" id="3.40.50.1000">
    <property type="entry name" value="HAD superfamily/HAD-like"/>
    <property type="match status" value="1"/>
</dbReference>
<dbReference type="SFLD" id="SFLDG01126">
    <property type="entry name" value="C1.2:_Nucleotidase_Like"/>
    <property type="match status" value="1"/>
</dbReference>
<feature type="active site" description="Proton donor" evidence="1">
    <location>
        <position position="25"/>
    </location>
</feature>
<comment type="caution">
    <text evidence="2">The sequence shown here is derived from an EMBL/GenBank/DDBJ whole genome shotgun (WGS) entry which is preliminary data.</text>
</comment>
<dbReference type="InterPro" id="IPR036412">
    <property type="entry name" value="HAD-like_sf"/>
</dbReference>
<dbReference type="SFLD" id="SFLDS00003">
    <property type="entry name" value="Haloacid_Dehalogenase"/>
    <property type="match status" value="1"/>
</dbReference>
<organism evidence="2 3">
    <name type="scientific">Batillaria attramentaria</name>
    <dbReference type="NCBI Taxonomy" id="370345"/>
    <lineage>
        <taxon>Eukaryota</taxon>
        <taxon>Metazoa</taxon>
        <taxon>Spiralia</taxon>
        <taxon>Lophotrochozoa</taxon>
        <taxon>Mollusca</taxon>
        <taxon>Gastropoda</taxon>
        <taxon>Caenogastropoda</taxon>
        <taxon>Sorbeoconcha</taxon>
        <taxon>Cerithioidea</taxon>
        <taxon>Batillariidae</taxon>
        <taxon>Batillaria</taxon>
    </lineage>
</organism>
<accession>A0ABD0LFX0</accession>
<dbReference type="SUPFAM" id="SSF56784">
    <property type="entry name" value="HAD-like"/>
    <property type="match status" value="1"/>
</dbReference>
<dbReference type="SFLD" id="SFLDG01145">
    <property type="entry name" value="C1.2.1"/>
    <property type="match status" value="1"/>
</dbReference>
<evidence type="ECO:0000256" key="1">
    <source>
        <dbReference type="PIRSR" id="PIRSR610708-1"/>
    </source>
</evidence>
<dbReference type="Proteomes" id="UP001519460">
    <property type="component" value="Unassembled WGS sequence"/>
</dbReference>
<name>A0ABD0LFX0_9CAEN</name>
<dbReference type="Gene3D" id="1.10.40.40">
    <property type="entry name" value="Deoxyribonucleotidase, domain 2"/>
    <property type="match status" value="1"/>
</dbReference>
<reference evidence="2 3" key="1">
    <citation type="journal article" date="2023" name="Sci. Data">
        <title>Genome assembly of the Korean intertidal mud-creeper Batillaria attramentaria.</title>
        <authorList>
            <person name="Patra A.K."/>
            <person name="Ho P.T."/>
            <person name="Jun S."/>
            <person name="Lee S.J."/>
            <person name="Kim Y."/>
            <person name="Won Y.J."/>
        </authorList>
    </citation>
    <scope>NUCLEOTIDE SEQUENCE [LARGE SCALE GENOMIC DNA]</scope>
    <source>
        <strain evidence="2">Wonlab-2016</strain>
    </source>
</reference>
<protein>
    <submittedName>
        <fullName evidence="2">Uncharacterized protein</fullName>
    </submittedName>
</protein>
<feature type="active site" description="Nucleophile" evidence="1">
    <location>
        <position position="23"/>
    </location>
</feature>
<proteinExistence type="predicted"/>
<dbReference type="Pfam" id="PF06941">
    <property type="entry name" value="NT5C"/>
    <property type="match status" value="1"/>
</dbReference>
<dbReference type="InterPro" id="IPR010708">
    <property type="entry name" value="5'(3')-deoxyribonucleotidase"/>
</dbReference>
<gene>
    <name evidence="2" type="ORF">BaRGS_00010560</name>
</gene>
<sequence length="209" mass="24853">MSRRSAHAQRQNFGQKRLRVLVDLDGVLCDFEGYFLEKYREKFPHEPFIPLEERKTFYLRDQYAKLRPDLPDKVRDIYNAEGFFLNLPEIEGGCDAVKEMVQMEDVDVFICTSTLQYYKYCLQEKWVEEHLGSNWLDKIILTKDKTMANGHILIDDRPIIKGACQPPPWQHVLFTTSFNRSIDLNGRQRLDSWTDGKWREIIEDFKKRV</sequence>
<keyword evidence="3" id="KW-1185">Reference proteome</keyword>
<dbReference type="PANTHER" id="PTHR16504:SF4">
    <property type="entry name" value="5'(3')-DEOXYRIBONUCLEOTIDASE"/>
    <property type="match status" value="1"/>
</dbReference>
<dbReference type="EMBL" id="JACVVK020000052">
    <property type="protein sequence ID" value="KAK7498300.1"/>
    <property type="molecule type" value="Genomic_DNA"/>
</dbReference>
<evidence type="ECO:0000313" key="3">
    <source>
        <dbReference type="Proteomes" id="UP001519460"/>
    </source>
</evidence>
<evidence type="ECO:0000313" key="2">
    <source>
        <dbReference type="EMBL" id="KAK7498300.1"/>
    </source>
</evidence>